<sequence length="396" mass="46318">MTSWSNKLNQILYILVVISMMITIMMISISTGVGIIHPPNNNTINDSEMLQLLVVNQQILSPGHLLETAVVRNIDNEVESNKIVDWTDSIFQKTGGWDDAPIVIESHKLLFFTVPKNACTTFKKLFRRMMGYENWLIASAHDPETNGLKYLGQYPPDKRNEFMTSSDWTRAIFVRDPMERTLSAYMDKGLKSGPRHWKPSITGAHVKRHCCRLWGKRNPICNLSPFTPHETNLTEYNFPFESFVVSFMRQCQDPHWNQQILRMKPKNWKRINFVGHFENIQNDTRRLLKKIGAYKEFGATGWGESSSDTNKTLSIFEKNLANHKTGSGNYMKKYYSPTAERLVLKYYRRDYSFDLFNFTRPENYPEKLFERGGTTKKRSLNNKFKMRQSVERHERE</sequence>
<keyword evidence="8" id="KW-0325">Glycoprotein</keyword>
<name>A0A1E7F5N5_9STRA</name>
<dbReference type="GO" id="GO:0000139">
    <property type="term" value="C:Golgi membrane"/>
    <property type="evidence" value="ECO:0007669"/>
    <property type="project" value="UniProtKB-SubCell"/>
</dbReference>
<feature type="transmembrane region" description="Helical" evidence="9">
    <location>
        <begin position="12"/>
        <end position="36"/>
    </location>
</feature>
<comment type="similarity">
    <text evidence="2">Belongs to the sulfotransferase 2 family.</text>
</comment>
<keyword evidence="3 10" id="KW-0808">Transferase</keyword>
<dbReference type="KEGG" id="fcy:FRACYDRAFT_241815"/>
<protein>
    <submittedName>
        <fullName evidence="10">Putative chondroitin 6-sulfotransferase</fullName>
    </submittedName>
</protein>
<evidence type="ECO:0000256" key="3">
    <source>
        <dbReference type="ARBA" id="ARBA00022679"/>
    </source>
</evidence>
<evidence type="ECO:0000256" key="2">
    <source>
        <dbReference type="ARBA" id="ARBA00006339"/>
    </source>
</evidence>
<dbReference type="EMBL" id="KV784361">
    <property type="protein sequence ID" value="OEU13482.1"/>
    <property type="molecule type" value="Genomic_DNA"/>
</dbReference>
<keyword evidence="4 9" id="KW-0812">Transmembrane</keyword>
<evidence type="ECO:0000313" key="10">
    <source>
        <dbReference type="EMBL" id="OEU13482.1"/>
    </source>
</evidence>
<dbReference type="InterPro" id="IPR018011">
    <property type="entry name" value="Carb_sulfotrans_8-10"/>
</dbReference>
<evidence type="ECO:0000256" key="4">
    <source>
        <dbReference type="ARBA" id="ARBA00022692"/>
    </source>
</evidence>
<accession>A0A1E7F5N5</accession>
<evidence type="ECO:0000256" key="9">
    <source>
        <dbReference type="SAM" id="Phobius"/>
    </source>
</evidence>
<dbReference type="GO" id="GO:0016051">
    <property type="term" value="P:carbohydrate biosynthetic process"/>
    <property type="evidence" value="ECO:0007669"/>
    <property type="project" value="InterPro"/>
</dbReference>
<dbReference type="Pfam" id="PF03567">
    <property type="entry name" value="Sulfotransfer_2"/>
    <property type="match status" value="1"/>
</dbReference>
<evidence type="ECO:0000256" key="6">
    <source>
        <dbReference type="ARBA" id="ARBA00023034"/>
    </source>
</evidence>
<organism evidence="10 11">
    <name type="scientific">Fragilariopsis cylindrus CCMP1102</name>
    <dbReference type="NCBI Taxonomy" id="635003"/>
    <lineage>
        <taxon>Eukaryota</taxon>
        <taxon>Sar</taxon>
        <taxon>Stramenopiles</taxon>
        <taxon>Ochrophyta</taxon>
        <taxon>Bacillariophyta</taxon>
        <taxon>Bacillariophyceae</taxon>
        <taxon>Bacillariophycidae</taxon>
        <taxon>Bacillariales</taxon>
        <taxon>Bacillariaceae</taxon>
        <taxon>Fragilariopsis</taxon>
    </lineage>
</organism>
<keyword evidence="11" id="KW-1185">Reference proteome</keyword>
<comment type="subcellular location">
    <subcellularLocation>
        <location evidence="1">Golgi apparatus membrane</location>
        <topology evidence="1">Single-pass type II membrane protein</topology>
    </subcellularLocation>
</comment>
<evidence type="ECO:0000256" key="5">
    <source>
        <dbReference type="ARBA" id="ARBA00022989"/>
    </source>
</evidence>
<dbReference type="GO" id="GO:0008146">
    <property type="term" value="F:sulfotransferase activity"/>
    <property type="evidence" value="ECO:0007669"/>
    <property type="project" value="InterPro"/>
</dbReference>
<dbReference type="PANTHER" id="PTHR12137:SF54">
    <property type="entry name" value="CARBOHYDRATE SULFOTRANSFERASE"/>
    <property type="match status" value="1"/>
</dbReference>
<keyword evidence="7 9" id="KW-0472">Membrane</keyword>
<keyword evidence="5 9" id="KW-1133">Transmembrane helix</keyword>
<evidence type="ECO:0000256" key="1">
    <source>
        <dbReference type="ARBA" id="ARBA00004323"/>
    </source>
</evidence>
<dbReference type="OrthoDB" id="206904at2759"/>
<dbReference type="InterPro" id="IPR027417">
    <property type="entry name" value="P-loop_NTPase"/>
</dbReference>
<evidence type="ECO:0000256" key="7">
    <source>
        <dbReference type="ARBA" id="ARBA00023136"/>
    </source>
</evidence>
<reference evidence="10 11" key="1">
    <citation type="submission" date="2016-09" db="EMBL/GenBank/DDBJ databases">
        <title>Extensive genetic diversity and differential bi-allelic expression allows diatom success in the polar Southern Ocean.</title>
        <authorList>
            <consortium name="DOE Joint Genome Institute"/>
            <person name="Mock T."/>
            <person name="Otillar R.P."/>
            <person name="Strauss J."/>
            <person name="Dupont C."/>
            <person name="Frickenhaus S."/>
            <person name="Maumus F."/>
            <person name="Mcmullan M."/>
            <person name="Sanges R."/>
            <person name="Schmutz J."/>
            <person name="Toseland A."/>
            <person name="Valas R."/>
            <person name="Veluchamy A."/>
            <person name="Ward B.J."/>
            <person name="Allen A."/>
            <person name="Barry K."/>
            <person name="Falciatore A."/>
            <person name="Ferrante M."/>
            <person name="Fortunato A.E."/>
            <person name="Gloeckner G."/>
            <person name="Gruber A."/>
            <person name="Hipkin R."/>
            <person name="Janech M."/>
            <person name="Kroth P."/>
            <person name="Leese F."/>
            <person name="Lindquist E."/>
            <person name="Lyon B.R."/>
            <person name="Martin J."/>
            <person name="Mayer C."/>
            <person name="Parker M."/>
            <person name="Quesneville H."/>
            <person name="Raymond J."/>
            <person name="Uhlig C."/>
            <person name="Valentin K.U."/>
            <person name="Worden A.Z."/>
            <person name="Armbrust E.V."/>
            <person name="Bowler C."/>
            <person name="Green B."/>
            <person name="Moulton V."/>
            <person name="Van Oosterhout C."/>
            <person name="Grigoriev I."/>
        </authorList>
    </citation>
    <scope>NUCLEOTIDE SEQUENCE [LARGE SCALE GENOMIC DNA]</scope>
    <source>
        <strain evidence="10 11">CCMP1102</strain>
    </source>
</reference>
<gene>
    <name evidence="10" type="primary">CHST2_1</name>
    <name evidence="10" type="ORF">FRACYDRAFT_241815</name>
</gene>
<dbReference type="InterPro" id="IPR005331">
    <property type="entry name" value="Sulfotransferase"/>
</dbReference>
<evidence type="ECO:0000256" key="8">
    <source>
        <dbReference type="ARBA" id="ARBA00023180"/>
    </source>
</evidence>
<dbReference type="PANTHER" id="PTHR12137">
    <property type="entry name" value="CARBOHYDRATE SULFOTRANSFERASE"/>
    <property type="match status" value="1"/>
</dbReference>
<dbReference type="Gene3D" id="3.40.50.300">
    <property type="entry name" value="P-loop containing nucleotide triphosphate hydrolases"/>
    <property type="match status" value="1"/>
</dbReference>
<proteinExistence type="inferred from homology"/>
<dbReference type="Proteomes" id="UP000095751">
    <property type="component" value="Unassembled WGS sequence"/>
</dbReference>
<dbReference type="InParanoid" id="A0A1E7F5N5"/>
<evidence type="ECO:0000313" key="11">
    <source>
        <dbReference type="Proteomes" id="UP000095751"/>
    </source>
</evidence>
<keyword evidence="6" id="KW-0333">Golgi apparatus</keyword>
<dbReference type="AlphaFoldDB" id="A0A1E7F5N5"/>